<dbReference type="EC" id="2.7.13.3" evidence="2"/>
<dbReference type="InterPro" id="IPR003661">
    <property type="entry name" value="HisK_dim/P_dom"/>
</dbReference>
<protein>
    <recommendedName>
        <fullName evidence="2">histidine kinase</fullName>
        <ecNumber evidence="2">2.7.13.3</ecNumber>
    </recommendedName>
</protein>
<dbReference type="SMART" id="SM00387">
    <property type="entry name" value="HATPase_c"/>
    <property type="match status" value="1"/>
</dbReference>
<dbReference type="InterPro" id="IPR004358">
    <property type="entry name" value="Sig_transdc_His_kin-like_C"/>
</dbReference>
<dbReference type="PANTHER" id="PTHR43065">
    <property type="entry name" value="SENSOR HISTIDINE KINASE"/>
    <property type="match status" value="1"/>
</dbReference>
<gene>
    <name evidence="8" type="ORF">ACFOSV_06470</name>
</gene>
<evidence type="ECO:0000256" key="5">
    <source>
        <dbReference type="SAM" id="Phobius"/>
    </source>
</evidence>
<accession>A0ABV8ASC7</accession>
<evidence type="ECO:0000259" key="7">
    <source>
        <dbReference type="PROSITE" id="PS50109"/>
    </source>
</evidence>
<evidence type="ECO:0000256" key="4">
    <source>
        <dbReference type="SAM" id="Coils"/>
    </source>
</evidence>
<dbReference type="SUPFAM" id="SSF55874">
    <property type="entry name" value="ATPase domain of HSP90 chaperone/DNA topoisomerase II/histidine kinase"/>
    <property type="match status" value="1"/>
</dbReference>
<keyword evidence="6" id="KW-0732">Signal</keyword>
<dbReference type="GO" id="GO:0016301">
    <property type="term" value="F:kinase activity"/>
    <property type="evidence" value="ECO:0007669"/>
    <property type="project" value="UniProtKB-KW"/>
</dbReference>
<evidence type="ECO:0000256" key="1">
    <source>
        <dbReference type="ARBA" id="ARBA00000085"/>
    </source>
</evidence>
<comment type="caution">
    <text evidence="8">The sequence shown here is derived from an EMBL/GenBank/DDBJ whole genome shotgun (WGS) entry which is preliminary data.</text>
</comment>
<organism evidence="8 9">
    <name type="scientific">Algoriphagus namhaensis</name>
    <dbReference type="NCBI Taxonomy" id="915353"/>
    <lineage>
        <taxon>Bacteria</taxon>
        <taxon>Pseudomonadati</taxon>
        <taxon>Bacteroidota</taxon>
        <taxon>Cytophagia</taxon>
        <taxon>Cytophagales</taxon>
        <taxon>Cyclobacteriaceae</taxon>
        <taxon>Algoriphagus</taxon>
    </lineage>
</organism>
<feature type="transmembrane region" description="Helical" evidence="5">
    <location>
        <begin position="203"/>
        <end position="222"/>
    </location>
</feature>
<evidence type="ECO:0000256" key="6">
    <source>
        <dbReference type="SAM" id="SignalP"/>
    </source>
</evidence>
<keyword evidence="3" id="KW-0597">Phosphoprotein</keyword>
<dbReference type="Gene3D" id="2.60.120.260">
    <property type="entry name" value="Galactose-binding domain-like"/>
    <property type="match status" value="1"/>
</dbReference>
<dbReference type="SUPFAM" id="SSF47384">
    <property type="entry name" value="Homodimeric domain of signal transducing histidine kinase"/>
    <property type="match status" value="1"/>
</dbReference>
<dbReference type="PROSITE" id="PS50109">
    <property type="entry name" value="HIS_KIN"/>
    <property type="match status" value="1"/>
</dbReference>
<feature type="signal peptide" evidence="6">
    <location>
        <begin position="1"/>
        <end position="20"/>
    </location>
</feature>
<dbReference type="InterPro" id="IPR003594">
    <property type="entry name" value="HATPase_dom"/>
</dbReference>
<dbReference type="SMART" id="SM00388">
    <property type="entry name" value="HisKA"/>
    <property type="match status" value="1"/>
</dbReference>
<dbReference type="RefSeq" id="WP_377904585.1">
    <property type="nucleotide sequence ID" value="NZ_JBHRZS010000006.1"/>
</dbReference>
<keyword evidence="5" id="KW-1133">Transmembrane helix</keyword>
<dbReference type="InterPro" id="IPR005467">
    <property type="entry name" value="His_kinase_dom"/>
</dbReference>
<feature type="chain" id="PRO_5046398642" description="histidine kinase" evidence="6">
    <location>
        <begin position="21"/>
        <end position="712"/>
    </location>
</feature>
<sequence length="712" mass="81147">MKKLSGLFTFLIILAQPLLAQEEVVTLDDGMFRSHQRIFLAPLGGWLFKQGHDPKWADPEFNVSTWEKMNPTAMSPAMEDENGRIEGWFRIKIRLDDSLKDLPMYLNRNLWAATDIFLDGQLIHSFGDTGDPYKAFNPVLKYPQPIDIDLGREYVLAVHFVDYESTFTQREIRLKPENLESFLNLTGPAFVQWVERDHKQTHIYVTLSIGVSFLLFFLYWFLVYLNPDQKIFRIIAWYTTAVLIGTLVIFGHTLFEMSYTLEKVRFILFVTFQAIMTLFGLLILEWVLTQKISKTSWVLLPVIFIANIPAHIFSISPPFAIAFSYMLFHFGRKLYVHRNDITGANWAIVGAVVVPTAAIIIQIILHKYSLDLYNEYDKLLLSMNILSAPLFYLAYISIRFKETQEAVRIENLKLLQVTEEKREILENQNTLLEAQVEARTHELNQSLENLKSAQAQLIQSEKMASLGELTAGIAHEIQNPLNFVNNFSELSNELIDEVEEERAKNQESRDETLVTEILGDIKQNLSKINLHGKRADAIVKGMLEHSRTNKGDKALTDLNALADEFVRLSYHGLRAKDKEFNADFKLDLDPDLPKVNVVASDIGRVILNLVNNAFYAVNEKIKSAPEGYNPEMVISSKQTEKGIELSVEDNGDGIPEHIKEKIFQPFFTTKPTGSGTGLGLSLSYDIVKAHGGELRLTSHENQGSKFTIHLKT</sequence>
<dbReference type="InterPro" id="IPR036097">
    <property type="entry name" value="HisK_dim/P_sf"/>
</dbReference>
<feature type="transmembrane region" description="Helical" evidence="5">
    <location>
        <begin position="234"/>
        <end position="254"/>
    </location>
</feature>
<comment type="catalytic activity">
    <reaction evidence="1">
        <text>ATP + protein L-histidine = ADP + protein N-phospho-L-histidine.</text>
        <dbReference type="EC" id="2.7.13.3"/>
    </reaction>
</comment>
<evidence type="ECO:0000313" key="8">
    <source>
        <dbReference type="EMBL" id="MFC3879811.1"/>
    </source>
</evidence>
<dbReference type="InterPro" id="IPR036890">
    <property type="entry name" value="HATPase_C_sf"/>
</dbReference>
<dbReference type="Proteomes" id="UP001595805">
    <property type="component" value="Unassembled WGS sequence"/>
</dbReference>
<evidence type="ECO:0000256" key="3">
    <source>
        <dbReference type="ARBA" id="ARBA00022553"/>
    </source>
</evidence>
<dbReference type="Gene3D" id="1.10.287.130">
    <property type="match status" value="1"/>
</dbReference>
<dbReference type="PRINTS" id="PR00344">
    <property type="entry name" value="BCTRLSENSOR"/>
</dbReference>
<dbReference type="Gene3D" id="3.30.565.10">
    <property type="entry name" value="Histidine kinase-like ATPase, C-terminal domain"/>
    <property type="match status" value="1"/>
</dbReference>
<proteinExistence type="predicted"/>
<keyword evidence="5" id="KW-0472">Membrane</keyword>
<feature type="domain" description="Histidine kinase" evidence="7">
    <location>
        <begin position="472"/>
        <end position="712"/>
    </location>
</feature>
<feature type="transmembrane region" description="Helical" evidence="5">
    <location>
        <begin position="299"/>
        <end position="326"/>
    </location>
</feature>
<feature type="transmembrane region" description="Helical" evidence="5">
    <location>
        <begin position="266"/>
        <end position="287"/>
    </location>
</feature>
<keyword evidence="8" id="KW-0418">Kinase</keyword>
<dbReference type="CDD" id="cd00082">
    <property type="entry name" value="HisKA"/>
    <property type="match status" value="1"/>
</dbReference>
<dbReference type="EMBL" id="JBHRZS010000006">
    <property type="protein sequence ID" value="MFC3879811.1"/>
    <property type="molecule type" value="Genomic_DNA"/>
</dbReference>
<keyword evidence="4" id="KW-0175">Coiled coil</keyword>
<name>A0ABV8ASC7_9BACT</name>
<feature type="coiled-coil region" evidence="4">
    <location>
        <begin position="415"/>
        <end position="511"/>
    </location>
</feature>
<keyword evidence="5" id="KW-0812">Transmembrane</keyword>
<reference evidence="9" key="1">
    <citation type="journal article" date="2019" name="Int. J. Syst. Evol. Microbiol.">
        <title>The Global Catalogue of Microorganisms (GCM) 10K type strain sequencing project: providing services to taxonomists for standard genome sequencing and annotation.</title>
        <authorList>
            <consortium name="The Broad Institute Genomics Platform"/>
            <consortium name="The Broad Institute Genome Sequencing Center for Infectious Disease"/>
            <person name="Wu L."/>
            <person name="Ma J."/>
        </authorList>
    </citation>
    <scope>NUCLEOTIDE SEQUENCE [LARGE SCALE GENOMIC DNA]</scope>
    <source>
        <strain evidence="9">CCUG 60523</strain>
    </source>
</reference>
<dbReference type="PANTHER" id="PTHR43065:SF42">
    <property type="entry name" value="TWO-COMPONENT SENSOR PPRA"/>
    <property type="match status" value="1"/>
</dbReference>
<keyword evidence="8" id="KW-0808">Transferase</keyword>
<keyword evidence="9" id="KW-1185">Reference proteome</keyword>
<evidence type="ECO:0000313" key="9">
    <source>
        <dbReference type="Proteomes" id="UP001595805"/>
    </source>
</evidence>
<dbReference type="Pfam" id="PF02518">
    <property type="entry name" value="HATPase_c"/>
    <property type="match status" value="1"/>
</dbReference>
<evidence type="ECO:0000256" key="2">
    <source>
        <dbReference type="ARBA" id="ARBA00012438"/>
    </source>
</evidence>
<feature type="transmembrane region" description="Helical" evidence="5">
    <location>
        <begin position="346"/>
        <end position="366"/>
    </location>
</feature>
<feature type="transmembrane region" description="Helical" evidence="5">
    <location>
        <begin position="378"/>
        <end position="398"/>
    </location>
</feature>